<dbReference type="Proteomes" id="UP000199515">
    <property type="component" value="Unassembled WGS sequence"/>
</dbReference>
<feature type="domain" description="HTH luxR-type" evidence="1">
    <location>
        <begin position="724"/>
        <end position="789"/>
    </location>
</feature>
<dbReference type="PANTHER" id="PTHR47691">
    <property type="entry name" value="REGULATOR-RELATED"/>
    <property type="match status" value="1"/>
</dbReference>
<dbReference type="SUPFAM" id="SSF52540">
    <property type="entry name" value="P-loop containing nucleoside triphosphate hydrolases"/>
    <property type="match status" value="1"/>
</dbReference>
<organism evidence="2 3">
    <name type="scientific">Amycolatopsis xylanica</name>
    <dbReference type="NCBI Taxonomy" id="589385"/>
    <lineage>
        <taxon>Bacteria</taxon>
        <taxon>Bacillati</taxon>
        <taxon>Actinomycetota</taxon>
        <taxon>Actinomycetes</taxon>
        <taxon>Pseudonocardiales</taxon>
        <taxon>Pseudonocardiaceae</taxon>
        <taxon>Amycolatopsis</taxon>
    </lineage>
</organism>
<dbReference type="EMBL" id="FNON01000005">
    <property type="protein sequence ID" value="SDY36982.1"/>
    <property type="molecule type" value="Genomic_DNA"/>
</dbReference>
<evidence type="ECO:0000259" key="1">
    <source>
        <dbReference type="PROSITE" id="PS50043"/>
    </source>
</evidence>
<dbReference type="Gene3D" id="1.25.40.10">
    <property type="entry name" value="Tetratricopeptide repeat domain"/>
    <property type="match status" value="1"/>
</dbReference>
<dbReference type="Pfam" id="PF00196">
    <property type="entry name" value="GerE"/>
    <property type="match status" value="1"/>
</dbReference>
<dbReference type="InterPro" id="IPR011990">
    <property type="entry name" value="TPR-like_helical_dom_sf"/>
</dbReference>
<dbReference type="PROSITE" id="PS50043">
    <property type="entry name" value="HTH_LUXR_2"/>
    <property type="match status" value="1"/>
</dbReference>
<dbReference type="PRINTS" id="PR00364">
    <property type="entry name" value="DISEASERSIST"/>
</dbReference>
<dbReference type="Gene3D" id="3.40.50.300">
    <property type="entry name" value="P-loop containing nucleotide triphosphate hydrolases"/>
    <property type="match status" value="1"/>
</dbReference>
<dbReference type="InterPro" id="IPR016032">
    <property type="entry name" value="Sig_transdc_resp-reg_C-effctor"/>
</dbReference>
<dbReference type="InterPro" id="IPR003593">
    <property type="entry name" value="AAA+_ATPase"/>
</dbReference>
<proteinExistence type="predicted"/>
<reference evidence="2 3" key="1">
    <citation type="submission" date="2016-10" db="EMBL/GenBank/DDBJ databases">
        <authorList>
            <person name="de Groot N.N."/>
        </authorList>
    </citation>
    <scope>NUCLEOTIDE SEQUENCE [LARGE SCALE GENOMIC DNA]</scope>
    <source>
        <strain evidence="2 3">CPCC 202699</strain>
    </source>
</reference>
<dbReference type="InterPro" id="IPR036388">
    <property type="entry name" value="WH-like_DNA-bd_sf"/>
</dbReference>
<protein>
    <submittedName>
        <fullName evidence="2">Predicted ATPase</fullName>
    </submittedName>
</protein>
<dbReference type="Gene3D" id="1.10.10.10">
    <property type="entry name" value="Winged helix-like DNA-binding domain superfamily/Winged helix DNA-binding domain"/>
    <property type="match status" value="1"/>
</dbReference>
<dbReference type="STRING" id="589385.SAMN05421504_105320"/>
<sequence>MVTSGPAGGQSVDPAPLRRTCPVCAGPVRPGRHYCANACRQLAYRRRKEVAGAGNIVPCPDMFIGRHEEIAAVGRLLGGSRLVTVTGPAGSGKTRLATEVARRRRGHAGGVWLIDLAAVSRGALVVLAIASTLGIRAESPVALAEALTGRKVLLVLDNCEHLLPECAAVAEELLARCGGLVMLATSREALRARGERVFPLGELTLPVGTVTRHQAARSDAVRLFVDRASAVDPGFRLTDANAGAVVALCERLDGMPLAIELAARRVRVLAPADLLSCLAERLDVLSVGGRTSASRHRSLNAAIGWDYDSLTAGEQALWRRLSVLAGPFPLDLAKVVSGLDDVVDALAGLEAKSLLTPVDVAGAVWFRQLESIRVFGRERLTAAELASAGDRLAEWMLARFGTHLLDFSVPPSVLREIGKHWHNLVVTVEWAASTGDPRHAPLACVLAAHWLDRGINAADTQDMLVTALRGAPADRPDYAALLVSALSTVTNVRGELDEARSHADRAVELERTLDRPARLARALDEQGHTRSCAGDHSGAKPCYLESLELLRALGDPVALLGSLNNLAWAALSWSEPALAAELLSEALPLAARLGSPSTVTSVVHTAGVLALFEGDTETAGSRFADSLAVDSENPHHVAYTVDGLGIVAVERGDDRRGLRLLACAAAIRERAHTPSEPFWQERVDAAVAAASTRLRPRDVAAARTAGRKVPLERAAEVALHGVAPPPAERRLSAQEHTIATLVAEGFTNDRIARRLRVSERTVTTHLERIREKLDVRSRAEVAAWVAREDQAPVRSTTTGA</sequence>
<dbReference type="InterPro" id="IPR000792">
    <property type="entry name" value="Tscrpt_reg_LuxR_C"/>
</dbReference>
<dbReference type="SUPFAM" id="SSF46894">
    <property type="entry name" value="C-terminal effector domain of the bipartite response regulators"/>
    <property type="match status" value="1"/>
</dbReference>
<dbReference type="PANTHER" id="PTHR47691:SF3">
    <property type="entry name" value="HTH-TYPE TRANSCRIPTIONAL REGULATOR RV0890C-RELATED"/>
    <property type="match status" value="1"/>
</dbReference>
<evidence type="ECO:0000313" key="3">
    <source>
        <dbReference type="Proteomes" id="UP000199515"/>
    </source>
</evidence>
<name>A0A1H3JAL8_9PSEU</name>
<evidence type="ECO:0000313" key="2">
    <source>
        <dbReference type="EMBL" id="SDY36982.1"/>
    </source>
</evidence>
<dbReference type="PRINTS" id="PR00038">
    <property type="entry name" value="HTHLUXR"/>
</dbReference>
<dbReference type="GO" id="GO:0006355">
    <property type="term" value="P:regulation of DNA-templated transcription"/>
    <property type="evidence" value="ECO:0007669"/>
    <property type="project" value="InterPro"/>
</dbReference>
<dbReference type="PROSITE" id="PS00622">
    <property type="entry name" value="HTH_LUXR_1"/>
    <property type="match status" value="1"/>
</dbReference>
<dbReference type="InterPro" id="IPR027417">
    <property type="entry name" value="P-loop_NTPase"/>
</dbReference>
<dbReference type="SUPFAM" id="SSF48452">
    <property type="entry name" value="TPR-like"/>
    <property type="match status" value="1"/>
</dbReference>
<dbReference type="SMART" id="SM00421">
    <property type="entry name" value="HTH_LUXR"/>
    <property type="match status" value="1"/>
</dbReference>
<gene>
    <name evidence="2" type="ORF">SAMN05421504_105320</name>
</gene>
<keyword evidence="3" id="KW-1185">Reference proteome</keyword>
<dbReference type="AlphaFoldDB" id="A0A1H3JAL8"/>
<accession>A0A1H3JAL8</accession>
<dbReference type="GO" id="GO:0003677">
    <property type="term" value="F:DNA binding"/>
    <property type="evidence" value="ECO:0007669"/>
    <property type="project" value="InterPro"/>
</dbReference>
<dbReference type="CDD" id="cd06170">
    <property type="entry name" value="LuxR_C_like"/>
    <property type="match status" value="1"/>
</dbReference>
<dbReference type="SMART" id="SM00382">
    <property type="entry name" value="AAA"/>
    <property type="match status" value="1"/>
</dbReference>